<evidence type="ECO:0000313" key="9">
    <source>
        <dbReference type="Proteomes" id="UP000189796"/>
    </source>
</evidence>
<organism evidence="8 9">
    <name type="scientific">Bradyrhizobium erythrophlei</name>
    <dbReference type="NCBI Taxonomy" id="1437360"/>
    <lineage>
        <taxon>Bacteria</taxon>
        <taxon>Pseudomonadati</taxon>
        <taxon>Pseudomonadota</taxon>
        <taxon>Alphaproteobacteria</taxon>
        <taxon>Hyphomicrobiales</taxon>
        <taxon>Nitrobacteraceae</taxon>
        <taxon>Bradyrhizobium</taxon>
    </lineage>
</organism>
<dbReference type="Proteomes" id="UP000189796">
    <property type="component" value="Chromosome I"/>
</dbReference>
<dbReference type="SFLD" id="SFLDG01386">
    <property type="entry name" value="main_SPASM_domain-containing"/>
    <property type="match status" value="1"/>
</dbReference>
<dbReference type="InterPro" id="IPR058240">
    <property type="entry name" value="rSAM_sf"/>
</dbReference>
<dbReference type="InterPro" id="IPR013785">
    <property type="entry name" value="Aldolase_TIM"/>
</dbReference>
<proteinExistence type="predicted"/>
<feature type="domain" description="Radical SAM core" evidence="7">
    <location>
        <begin position="30"/>
        <end position="255"/>
    </location>
</feature>
<dbReference type="SFLD" id="SFLDS00029">
    <property type="entry name" value="Radical_SAM"/>
    <property type="match status" value="1"/>
</dbReference>
<evidence type="ECO:0000256" key="2">
    <source>
        <dbReference type="ARBA" id="ARBA00022485"/>
    </source>
</evidence>
<dbReference type="Pfam" id="PF13186">
    <property type="entry name" value="SPASM"/>
    <property type="match status" value="1"/>
</dbReference>
<sequence length="365" mass="42044">MQLRRLMSYAGKRIKTSAIEHVYLRTNIDLTRPHSIGATLTERCNYRCEYCTHWRQDRYPTEMTLDDWKRALLSLKELVFPYVIQFGGGEPFVWPHFLELVEFCRAEDIDWGVTTNGSALNERSVKRIVRSRPVNVNISVDSSVAHIHDQARGINGSLKRIERGIRLLIEEQARAEQHFLIRIKPTVHRHNIDNLGQLVDWCLEVGATTVDFSPVRLQEKGERERLYLRSEDDLARLKAAIDDLIERKRQGQPIETSEAKLRGMLSHFKDELVVHGTGQCRVGLRDYSIRANGDVIVCWFFDPIGNVKEQSAKEIWSSAQARQTRTLTATCEKFGTSLCASSCLAKRSLLQDVRRAFLMHRTLLQ</sequence>
<dbReference type="InterPro" id="IPR050377">
    <property type="entry name" value="Radical_SAM_PqqE_MftC-like"/>
</dbReference>
<dbReference type="EMBL" id="LT670817">
    <property type="protein sequence ID" value="SHH48630.1"/>
    <property type="molecule type" value="Genomic_DNA"/>
</dbReference>
<dbReference type="InterPro" id="IPR023885">
    <property type="entry name" value="4Fe4S-binding_SPASM_dom"/>
</dbReference>
<dbReference type="OrthoDB" id="9792276at2"/>
<dbReference type="GO" id="GO:0051539">
    <property type="term" value="F:4 iron, 4 sulfur cluster binding"/>
    <property type="evidence" value="ECO:0007669"/>
    <property type="project" value="UniProtKB-KW"/>
</dbReference>
<dbReference type="InterPro" id="IPR017200">
    <property type="entry name" value="PqqE-like"/>
</dbReference>
<keyword evidence="6" id="KW-0411">Iron-sulfur</keyword>
<keyword evidence="4" id="KW-0479">Metal-binding</keyword>
<dbReference type="SFLD" id="SFLDG01067">
    <property type="entry name" value="SPASM/twitch_domain_containing"/>
    <property type="match status" value="1"/>
</dbReference>
<reference evidence="8 9" key="1">
    <citation type="submission" date="2016-11" db="EMBL/GenBank/DDBJ databases">
        <authorList>
            <person name="Jaros S."/>
            <person name="Januszkiewicz K."/>
            <person name="Wedrychowicz H."/>
        </authorList>
    </citation>
    <scope>NUCLEOTIDE SEQUENCE [LARGE SCALE GENOMIC DNA]</scope>
    <source>
        <strain evidence="8 9">GAS138</strain>
    </source>
</reference>
<dbReference type="Pfam" id="PF04055">
    <property type="entry name" value="Radical_SAM"/>
    <property type="match status" value="1"/>
</dbReference>
<dbReference type="PANTHER" id="PTHR11228">
    <property type="entry name" value="RADICAL SAM DOMAIN PROTEIN"/>
    <property type="match status" value="1"/>
</dbReference>
<gene>
    <name evidence="8" type="ORF">SAMN05443248_4961</name>
</gene>
<dbReference type="InterPro" id="IPR034391">
    <property type="entry name" value="AdoMet-like_SPASM_containing"/>
</dbReference>
<dbReference type="PANTHER" id="PTHR11228:SF7">
    <property type="entry name" value="PQQA PEPTIDE CYCLASE"/>
    <property type="match status" value="1"/>
</dbReference>
<dbReference type="GO" id="GO:0046872">
    <property type="term" value="F:metal ion binding"/>
    <property type="evidence" value="ECO:0007669"/>
    <property type="project" value="UniProtKB-KW"/>
</dbReference>
<keyword evidence="2" id="KW-0004">4Fe-4S</keyword>
<evidence type="ECO:0000256" key="3">
    <source>
        <dbReference type="ARBA" id="ARBA00022691"/>
    </source>
</evidence>
<keyword evidence="5" id="KW-0408">Iron</keyword>
<dbReference type="CDD" id="cd01335">
    <property type="entry name" value="Radical_SAM"/>
    <property type="match status" value="1"/>
</dbReference>
<dbReference type="SFLD" id="SFLDG01387">
    <property type="entry name" value="BtrN-like_SPASM_domain_contain"/>
    <property type="match status" value="1"/>
</dbReference>
<dbReference type="GO" id="GO:0003824">
    <property type="term" value="F:catalytic activity"/>
    <property type="evidence" value="ECO:0007669"/>
    <property type="project" value="InterPro"/>
</dbReference>
<evidence type="ECO:0000256" key="4">
    <source>
        <dbReference type="ARBA" id="ARBA00022723"/>
    </source>
</evidence>
<dbReference type="AlphaFoldDB" id="A0A1M5TDE0"/>
<dbReference type="PIRSF" id="PIRSF037420">
    <property type="entry name" value="PQQ_syn_pqqE"/>
    <property type="match status" value="1"/>
</dbReference>
<dbReference type="Gene3D" id="3.20.20.70">
    <property type="entry name" value="Aldolase class I"/>
    <property type="match status" value="1"/>
</dbReference>
<comment type="cofactor">
    <cofactor evidence="1">
        <name>[4Fe-4S] cluster</name>
        <dbReference type="ChEBI" id="CHEBI:49883"/>
    </cofactor>
</comment>
<evidence type="ECO:0000256" key="5">
    <source>
        <dbReference type="ARBA" id="ARBA00023004"/>
    </source>
</evidence>
<name>A0A1M5TDE0_9BRAD</name>
<protein>
    <submittedName>
        <fullName evidence="8">Radical SAM additional 4Fe4S-binding SPASM domain-containing protein</fullName>
    </submittedName>
</protein>
<dbReference type="CDD" id="cd21109">
    <property type="entry name" value="SPASM"/>
    <property type="match status" value="1"/>
</dbReference>
<dbReference type="InterPro" id="IPR007197">
    <property type="entry name" value="rSAM"/>
</dbReference>
<evidence type="ECO:0000256" key="1">
    <source>
        <dbReference type="ARBA" id="ARBA00001966"/>
    </source>
</evidence>
<accession>A0A1M5TDE0</accession>
<keyword evidence="3" id="KW-0949">S-adenosyl-L-methionine</keyword>
<evidence type="ECO:0000256" key="6">
    <source>
        <dbReference type="ARBA" id="ARBA00023014"/>
    </source>
</evidence>
<dbReference type="PROSITE" id="PS51918">
    <property type="entry name" value="RADICAL_SAM"/>
    <property type="match status" value="1"/>
</dbReference>
<evidence type="ECO:0000313" key="8">
    <source>
        <dbReference type="EMBL" id="SHH48630.1"/>
    </source>
</evidence>
<dbReference type="SUPFAM" id="SSF102114">
    <property type="entry name" value="Radical SAM enzymes"/>
    <property type="match status" value="1"/>
</dbReference>
<evidence type="ECO:0000259" key="7">
    <source>
        <dbReference type="PROSITE" id="PS51918"/>
    </source>
</evidence>